<keyword evidence="1 5" id="KW-0489">Methyltransferase</keyword>
<dbReference type="GO" id="GO:0001510">
    <property type="term" value="P:RNA methylation"/>
    <property type="evidence" value="ECO:0007669"/>
    <property type="project" value="InterPro"/>
</dbReference>
<feature type="domain" description="SAM-dependent MTase RsmB/NOP-type" evidence="7">
    <location>
        <begin position="1"/>
        <end position="265"/>
    </location>
</feature>
<dbReference type="PANTHER" id="PTHR22808">
    <property type="entry name" value="NCL1 YEAST -RELATED NOL1/NOP2/FMU SUN DOMAIN-CONTAINING"/>
    <property type="match status" value="1"/>
</dbReference>
<keyword evidence="4 5" id="KW-0694">RNA-binding</keyword>
<dbReference type="InterPro" id="IPR029063">
    <property type="entry name" value="SAM-dependent_MTases_sf"/>
</dbReference>
<dbReference type="AlphaFoldDB" id="A0A7S3UGM0"/>
<keyword evidence="2 5" id="KW-0808">Transferase</keyword>
<feature type="active site" description="Nucleophile" evidence="5">
    <location>
        <position position="155"/>
    </location>
</feature>
<evidence type="ECO:0000256" key="4">
    <source>
        <dbReference type="ARBA" id="ARBA00022884"/>
    </source>
</evidence>
<dbReference type="PANTHER" id="PTHR22808:SF1">
    <property type="entry name" value="RNA CYTOSINE-C(5)-METHYLTRANSFERASE NSUN2-RELATED"/>
    <property type="match status" value="1"/>
</dbReference>
<organism evidence="8">
    <name type="scientific">Picocystis salinarum</name>
    <dbReference type="NCBI Taxonomy" id="88271"/>
    <lineage>
        <taxon>Eukaryota</taxon>
        <taxon>Viridiplantae</taxon>
        <taxon>Chlorophyta</taxon>
        <taxon>Picocystophyceae</taxon>
        <taxon>Picocystales</taxon>
        <taxon>Picocystaceae</taxon>
        <taxon>Picocystis</taxon>
    </lineage>
</organism>
<evidence type="ECO:0000313" key="8">
    <source>
        <dbReference type="EMBL" id="CAE0611985.1"/>
    </source>
</evidence>
<feature type="binding site" evidence="5">
    <location>
        <position position="49"/>
    </location>
    <ligand>
        <name>S-adenosyl-L-methionine</name>
        <dbReference type="ChEBI" id="CHEBI:59789"/>
    </ligand>
</feature>
<proteinExistence type="inferred from homology"/>
<evidence type="ECO:0000256" key="5">
    <source>
        <dbReference type="PROSITE-ProRule" id="PRU01023"/>
    </source>
</evidence>
<sequence length="651" mass="70891">MIPPLMLDVQPEHWVLDMCAAPGSKTLQLLELVQGTEGQASTGLVVANDADIKRCNLLIHQTKRMNSPCLVVTNHEAQSYPMVKRTTDAGQELLQYDRILCDVPCSGDGTMRKAPDLWRRWTPGSANGLHPLQLKIAKKAAQLLKVGGRLVYSTCSLNPVENEAVVAALLKHCEGRLQLVDMSQSFAPLKRRPGLVTWKVRGKRAGSKWFDAWDQVDPSDPDAGGLVESMFPPLEGSETALSRCVRVLPHHGDTGGFFVAVLEKTAELPVPASHVSQNARKGHQHTDNDKSDHRDGPAPTPAPAQASAPAREQAIPADGPECTEASVLETTVGPSDPQDQQQGQPEQDGMQEQGPEGILPKGQDVVAPAAPREDQGTLDDTPPSRTVLDPPKERPLTKSKKSSGVDPIVPVTDLDLLHSIGDFYGLSALPYPLHQCLISRTPGAPVPKKLYYISSSAKELLDADRRGSLRVFSVGVKAFERQSMKDGSVPCKFRLAQDSVRFLAPYVSKQRLALRLSDFRALLKHRCLLTTGNESSSVPLLSDPAAVEDLRSGRCGPGTCVISIRKDDTLEPIVESGLSLEEFTVTAWQGAKSLNLLVGEVESSKLLDALADQFAPAETKENKGESRKMRNRLVMWMIDESVVIFHCDAFR</sequence>
<comment type="similarity">
    <text evidence="5">Belongs to the class I-like SAM-binding methyltransferase superfamily. RsmB/NOP family.</text>
</comment>
<dbReference type="SUPFAM" id="SSF53335">
    <property type="entry name" value="S-adenosyl-L-methionine-dependent methyltransferases"/>
    <property type="match status" value="1"/>
</dbReference>
<evidence type="ECO:0000256" key="1">
    <source>
        <dbReference type="ARBA" id="ARBA00022603"/>
    </source>
</evidence>
<dbReference type="InterPro" id="IPR023267">
    <property type="entry name" value="RCMT"/>
</dbReference>
<protein>
    <recommendedName>
        <fullName evidence="7">SAM-dependent MTase RsmB/NOP-type domain-containing protein</fullName>
    </recommendedName>
</protein>
<feature type="compositionally biased region" description="Basic and acidic residues" evidence="6">
    <location>
        <begin position="284"/>
        <end position="296"/>
    </location>
</feature>
<evidence type="ECO:0000259" key="7">
    <source>
        <dbReference type="PROSITE" id="PS51686"/>
    </source>
</evidence>
<dbReference type="GO" id="GO:0003723">
    <property type="term" value="F:RNA binding"/>
    <property type="evidence" value="ECO:0007669"/>
    <property type="project" value="UniProtKB-UniRule"/>
</dbReference>
<evidence type="ECO:0000256" key="6">
    <source>
        <dbReference type="SAM" id="MobiDB-lite"/>
    </source>
</evidence>
<feature type="binding site" evidence="5">
    <location>
        <position position="102"/>
    </location>
    <ligand>
        <name>S-adenosyl-L-methionine</name>
        <dbReference type="ChEBI" id="CHEBI:59789"/>
    </ligand>
</feature>
<feature type="region of interest" description="Disordered" evidence="6">
    <location>
        <begin position="271"/>
        <end position="313"/>
    </location>
</feature>
<comment type="caution">
    <text evidence="5">Lacks conserved residue(s) required for the propagation of feature annotation.</text>
</comment>
<keyword evidence="3 5" id="KW-0949">S-adenosyl-L-methionine</keyword>
<dbReference type="Pfam" id="PF01189">
    <property type="entry name" value="Methyltr_RsmB-F"/>
    <property type="match status" value="1"/>
</dbReference>
<dbReference type="InterPro" id="IPR001678">
    <property type="entry name" value="MeTrfase_RsmB-F_NOP2_dom"/>
</dbReference>
<feature type="binding site" evidence="5">
    <location>
        <begin position="19"/>
        <end position="25"/>
    </location>
    <ligand>
        <name>S-adenosyl-L-methionine</name>
        <dbReference type="ChEBI" id="CHEBI:59789"/>
    </ligand>
</feature>
<name>A0A7S3UGM0_9CHLO</name>
<dbReference type="InterPro" id="IPR049560">
    <property type="entry name" value="MeTrfase_RsmB-F_NOP2_cat"/>
</dbReference>
<dbReference type="Gene3D" id="3.40.50.150">
    <property type="entry name" value="Vaccinia Virus protein VP39"/>
    <property type="match status" value="1"/>
</dbReference>
<dbReference type="PROSITE" id="PS51686">
    <property type="entry name" value="SAM_MT_RSMB_NOP"/>
    <property type="match status" value="1"/>
</dbReference>
<dbReference type="InterPro" id="IPR057285">
    <property type="entry name" value="Pre-PUA_NSUN2"/>
</dbReference>
<dbReference type="EMBL" id="HBIS01006428">
    <property type="protein sequence ID" value="CAE0611985.1"/>
    <property type="molecule type" value="Transcribed_RNA"/>
</dbReference>
<evidence type="ECO:0000256" key="2">
    <source>
        <dbReference type="ARBA" id="ARBA00022679"/>
    </source>
</evidence>
<reference evidence="8" key="1">
    <citation type="submission" date="2021-01" db="EMBL/GenBank/DDBJ databases">
        <authorList>
            <person name="Corre E."/>
            <person name="Pelletier E."/>
            <person name="Niang G."/>
            <person name="Scheremetjew M."/>
            <person name="Finn R."/>
            <person name="Kale V."/>
            <person name="Holt S."/>
            <person name="Cochrane G."/>
            <person name="Meng A."/>
            <person name="Brown T."/>
            <person name="Cohen L."/>
        </authorList>
    </citation>
    <scope>NUCLEOTIDE SEQUENCE</scope>
    <source>
        <strain evidence="8">CCMP1897</strain>
    </source>
</reference>
<feature type="region of interest" description="Disordered" evidence="6">
    <location>
        <begin position="330"/>
        <end position="408"/>
    </location>
</feature>
<accession>A0A7S3UGM0</accession>
<evidence type="ECO:0000256" key="3">
    <source>
        <dbReference type="ARBA" id="ARBA00022691"/>
    </source>
</evidence>
<dbReference type="PRINTS" id="PR02008">
    <property type="entry name" value="RCMTFAMILY"/>
</dbReference>
<dbReference type="Pfam" id="PF25376">
    <property type="entry name" value="Pre-PUA_NSUN2"/>
    <property type="match status" value="1"/>
</dbReference>
<feature type="compositionally biased region" description="Low complexity" evidence="6">
    <location>
        <begin position="336"/>
        <end position="356"/>
    </location>
</feature>
<dbReference type="GO" id="GO:0008173">
    <property type="term" value="F:RNA methyltransferase activity"/>
    <property type="evidence" value="ECO:0007669"/>
    <property type="project" value="InterPro"/>
</dbReference>
<gene>
    <name evidence="8" type="ORF">PSAL00342_LOCUS5820</name>
</gene>